<name>A0ACA9S476_9GLOM</name>
<dbReference type="Proteomes" id="UP000789920">
    <property type="component" value="Unassembled WGS sequence"/>
</dbReference>
<feature type="non-terminal residue" evidence="1">
    <location>
        <position position="43"/>
    </location>
</feature>
<evidence type="ECO:0000313" key="1">
    <source>
        <dbReference type="EMBL" id="CAG8825600.1"/>
    </source>
</evidence>
<comment type="caution">
    <text evidence="1">The sequence shown here is derived from an EMBL/GenBank/DDBJ whole genome shotgun (WGS) entry which is preliminary data.</text>
</comment>
<feature type="non-terminal residue" evidence="1">
    <location>
        <position position="1"/>
    </location>
</feature>
<accession>A0ACA9S476</accession>
<reference evidence="1" key="1">
    <citation type="submission" date="2021-06" db="EMBL/GenBank/DDBJ databases">
        <authorList>
            <person name="Kallberg Y."/>
            <person name="Tangrot J."/>
            <person name="Rosling A."/>
        </authorList>
    </citation>
    <scope>NUCLEOTIDE SEQUENCE</scope>
    <source>
        <strain evidence="1">MA461A</strain>
    </source>
</reference>
<proteinExistence type="predicted"/>
<keyword evidence="2" id="KW-1185">Reference proteome</keyword>
<organism evidence="1 2">
    <name type="scientific">Racocetra persica</name>
    <dbReference type="NCBI Taxonomy" id="160502"/>
    <lineage>
        <taxon>Eukaryota</taxon>
        <taxon>Fungi</taxon>
        <taxon>Fungi incertae sedis</taxon>
        <taxon>Mucoromycota</taxon>
        <taxon>Glomeromycotina</taxon>
        <taxon>Glomeromycetes</taxon>
        <taxon>Diversisporales</taxon>
        <taxon>Gigasporaceae</taxon>
        <taxon>Racocetra</taxon>
    </lineage>
</organism>
<evidence type="ECO:0000313" key="2">
    <source>
        <dbReference type="Proteomes" id="UP000789920"/>
    </source>
</evidence>
<sequence>VHYHDEFNEKHDACLVKASKKPNLVMRMVSMNSLRQDIVVIYL</sequence>
<dbReference type="EMBL" id="CAJVQC010090790">
    <property type="protein sequence ID" value="CAG8825600.1"/>
    <property type="molecule type" value="Genomic_DNA"/>
</dbReference>
<gene>
    <name evidence="1" type="ORF">RPERSI_LOCUS26525</name>
</gene>
<protein>
    <submittedName>
        <fullName evidence="1">8365_t:CDS:1</fullName>
    </submittedName>
</protein>